<keyword evidence="9" id="KW-0505">Motor protein</keyword>
<organism evidence="14 15">
    <name type="scientific">Lates japonicus</name>
    <name type="common">Japanese lates</name>
    <dbReference type="NCBI Taxonomy" id="270547"/>
    <lineage>
        <taxon>Eukaryota</taxon>
        <taxon>Metazoa</taxon>
        <taxon>Chordata</taxon>
        <taxon>Craniata</taxon>
        <taxon>Vertebrata</taxon>
        <taxon>Euteleostomi</taxon>
        <taxon>Actinopterygii</taxon>
        <taxon>Neopterygii</taxon>
        <taxon>Teleostei</taxon>
        <taxon>Neoteleostei</taxon>
        <taxon>Acanthomorphata</taxon>
        <taxon>Carangaria</taxon>
        <taxon>Carangaria incertae sedis</taxon>
        <taxon>Centropomidae</taxon>
        <taxon>Lates</taxon>
    </lineage>
</organism>
<keyword evidence="7" id="KW-0175">Coiled coil</keyword>
<accession>A0AAD3M832</accession>
<evidence type="ECO:0000256" key="5">
    <source>
        <dbReference type="ARBA" id="ARBA00022741"/>
    </source>
</evidence>
<dbReference type="Gene3D" id="3.40.850.10">
    <property type="entry name" value="Kinesin motor domain"/>
    <property type="match status" value="1"/>
</dbReference>
<evidence type="ECO:0000256" key="4">
    <source>
        <dbReference type="ARBA" id="ARBA00022490"/>
    </source>
</evidence>
<dbReference type="Gene3D" id="2.30.30.360">
    <property type="entry name" value="Myosin S1 fragment, N-terminal"/>
    <property type="match status" value="1"/>
</dbReference>
<dbReference type="PROSITE" id="PS51844">
    <property type="entry name" value="SH3_LIKE"/>
    <property type="match status" value="1"/>
</dbReference>
<evidence type="ECO:0000256" key="6">
    <source>
        <dbReference type="ARBA" id="ARBA00022840"/>
    </source>
</evidence>
<keyword evidence="3" id="KW-0787">Thick filament</keyword>
<dbReference type="GO" id="GO:0016459">
    <property type="term" value="C:myosin complex"/>
    <property type="evidence" value="ECO:0007669"/>
    <property type="project" value="UniProtKB-KW"/>
</dbReference>
<evidence type="ECO:0000256" key="10">
    <source>
        <dbReference type="ARBA" id="ARBA00023179"/>
    </source>
</evidence>
<dbReference type="SUPFAM" id="SSF52540">
    <property type="entry name" value="P-loop containing nucleoside triphosphate hydrolases"/>
    <property type="match status" value="1"/>
</dbReference>
<keyword evidence="5" id="KW-0547">Nucleotide-binding</keyword>
<evidence type="ECO:0000256" key="11">
    <source>
        <dbReference type="ARBA" id="ARBA00023203"/>
    </source>
</evidence>
<dbReference type="InterPro" id="IPR008989">
    <property type="entry name" value="Myosin_S1_N"/>
</dbReference>
<dbReference type="InterPro" id="IPR036961">
    <property type="entry name" value="Kinesin_motor_dom_sf"/>
</dbReference>
<evidence type="ECO:0000313" key="14">
    <source>
        <dbReference type="EMBL" id="GLD49225.1"/>
    </source>
</evidence>
<dbReference type="EMBL" id="BRZM01000007">
    <property type="protein sequence ID" value="GLD49225.1"/>
    <property type="molecule type" value="Genomic_DNA"/>
</dbReference>
<protein>
    <submittedName>
        <fullName evidence="14">Myosin heavy chain, fast skeletal muscle-like protein</fullName>
    </submittedName>
</protein>
<proteinExistence type="inferred from homology"/>
<feature type="region of interest" description="Disordered" evidence="12">
    <location>
        <begin position="265"/>
        <end position="298"/>
    </location>
</feature>
<dbReference type="InterPro" id="IPR002928">
    <property type="entry name" value="Myosin_tail"/>
</dbReference>
<dbReference type="InterPro" id="IPR027417">
    <property type="entry name" value="P-loop_NTPase"/>
</dbReference>
<evidence type="ECO:0000313" key="15">
    <source>
        <dbReference type="Proteomes" id="UP001279410"/>
    </source>
</evidence>
<keyword evidence="11" id="KW-0009">Actin-binding</keyword>
<evidence type="ECO:0000256" key="7">
    <source>
        <dbReference type="ARBA" id="ARBA00023054"/>
    </source>
</evidence>
<dbReference type="Pfam" id="PF02736">
    <property type="entry name" value="Myosin_N"/>
    <property type="match status" value="1"/>
</dbReference>
<gene>
    <name evidence="14" type="ORF">AKAME5_000304700</name>
</gene>
<sequence>MSTDAEMEAYGPAAIYLRKPEKERIEAQNTPFDAKTAYFVTDTDEMYLKGKLIKREGGKATVETVTGKTVTVKEDDIHPMNPPKFDKIEDMAMMTHLNEPAVLYNLKERFASWMIYAKKAITDAAMMAEELKKEQDTSAHLERMKKNLSGVRMATVHRLDEAENLAAMKGCRARPRNPESRVRELEAEVEAEQRRGADAVKGVRKYERRVKELTYQTEEDKKNVNRLQDLVDKLQLKVKAYKRQAEEAEEQANTHMSRLRKVQHELEEAQERADIAESQVNKLRAKSREVGKGSDSAE</sequence>
<comment type="similarity">
    <text evidence="2">Belongs to the TRAFAC class myosin-kinesin ATPase superfamily. Myosin family.</text>
</comment>
<keyword evidence="4" id="KW-0963">Cytoplasm</keyword>
<feature type="domain" description="Myosin N-terminal SH3-like" evidence="13">
    <location>
        <begin position="33"/>
        <end position="82"/>
    </location>
</feature>
<dbReference type="GO" id="GO:0051015">
    <property type="term" value="F:actin filament binding"/>
    <property type="evidence" value="ECO:0007669"/>
    <property type="project" value="InterPro"/>
</dbReference>
<keyword evidence="6" id="KW-0067">ATP-binding</keyword>
<dbReference type="PANTHER" id="PTHR46349">
    <property type="entry name" value="CINGULIN-LIKE PROTEIN 1-RELATED"/>
    <property type="match status" value="1"/>
</dbReference>
<evidence type="ECO:0000256" key="1">
    <source>
        <dbReference type="ARBA" id="ARBA00004657"/>
    </source>
</evidence>
<dbReference type="AlphaFoldDB" id="A0AAD3M832"/>
<evidence type="ECO:0000256" key="9">
    <source>
        <dbReference type="ARBA" id="ARBA00023175"/>
    </source>
</evidence>
<dbReference type="GO" id="GO:0003774">
    <property type="term" value="F:cytoskeletal motor activity"/>
    <property type="evidence" value="ECO:0007669"/>
    <property type="project" value="InterPro"/>
</dbReference>
<comment type="caution">
    <text evidence="14">The sequence shown here is derived from an EMBL/GenBank/DDBJ whole genome shotgun (WGS) entry which is preliminary data.</text>
</comment>
<name>A0AAD3M832_LATJO</name>
<keyword evidence="8" id="KW-0518">Myosin</keyword>
<dbReference type="Proteomes" id="UP001279410">
    <property type="component" value="Unassembled WGS sequence"/>
</dbReference>
<evidence type="ECO:0000259" key="13">
    <source>
        <dbReference type="PROSITE" id="PS51844"/>
    </source>
</evidence>
<dbReference type="InterPro" id="IPR004009">
    <property type="entry name" value="SH3_Myosin"/>
</dbReference>
<dbReference type="FunFam" id="2.30.30.360:FF:000001">
    <property type="entry name" value="Myosin heavy chain"/>
    <property type="match status" value="1"/>
</dbReference>
<keyword evidence="15" id="KW-1185">Reference proteome</keyword>
<feature type="compositionally biased region" description="Basic and acidic residues" evidence="12">
    <location>
        <begin position="265"/>
        <end position="275"/>
    </location>
</feature>
<dbReference type="Gene3D" id="6.10.250.2420">
    <property type="match status" value="1"/>
</dbReference>
<comment type="subcellular location">
    <subcellularLocation>
        <location evidence="1">Cytoplasm</location>
        <location evidence="1">Myofibril</location>
    </subcellularLocation>
</comment>
<reference evidence="14" key="1">
    <citation type="submission" date="2022-08" db="EMBL/GenBank/DDBJ databases">
        <title>Genome sequencing of akame (Lates japonicus).</title>
        <authorList>
            <person name="Hashiguchi Y."/>
            <person name="Takahashi H."/>
        </authorList>
    </citation>
    <scope>NUCLEOTIDE SEQUENCE</scope>
    <source>
        <strain evidence="14">Kochi</strain>
    </source>
</reference>
<evidence type="ECO:0000256" key="2">
    <source>
        <dbReference type="ARBA" id="ARBA00008314"/>
    </source>
</evidence>
<dbReference type="Pfam" id="PF01576">
    <property type="entry name" value="Myosin_tail_1"/>
    <property type="match status" value="1"/>
</dbReference>
<evidence type="ECO:0000256" key="3">
    <source>
        <dbReference type="ARBA" id="ARBA00022433"/>
    </source>
</evidence>
<evidence type="ECO:0000256" key="12">
    <source>
        <dbReference type="SAM" id="MobiDB-lite"/>
    </source>
</evidence>
<keyword evidence="10" id="KW-0514">Muscle protein</keyword>
<dbReference type="PANTHER" id="PTHR46349:SF6">
    <property type="entry name" value="MYOSIN-6-LIKE"/>
    <property type="match status" value="1"/>
</dbReference>
<evidence type="ECO:0000256" key="8">
    <source>
        <dbReference type="ARBA" id="ARBA00023123"/>
    </source>
</evidence>
<dbReference type="GO" id="GO:0005524">
    <property type="term" value="F:ATP binding"/>
    <property type="evidence" value="ECO:0007669"/>
    <property type="project" value="UniProtKB-KW"/>
</dbReference>
<dbReference type="SUPFAM" id="SSF57997">
    <property type="entry name" value="Tropomyosin"/>
    <property type="match status" value="1"/>
</dbReference>